<gene>
    <name evidence="2" type="ORF">KQR59_00090</name>
</gene>
<dbReference type="InterPro" id="IPR045535">
    <property type="entry name" value="ThsA_Macro"/>
</dbReference>
<dbReference type="Pfam" id="PF20016">
    <property type="entry name" value="ThsA_Macro"/>
    <property type="match status" value="1"/>
</dbReference>
<proteinExistence type="predicted"/>
<dbReference type="EMBL" id="CP076680">
    <property type="protein sequence ID" value="QWU99318.1"/>
    <property type="molecule type" value="Genomic_DNA"/>
</dbReference>
<sequence>MKANKLKSIDFYIGKTKIMIKEGNIFNSDNRKLKIIAFNEYFDTIVDDEIISRNSINGQFIDRLDKNQKEALNEEIKLLKDGIVEENVPRDKGNNRKFKLGTSIKFNDEFIITAFTKFDDNNRAYLQMKDLLAFYMNLWDSLDALYNSKPLVIPVLGSGITRIKQYDIDDQELLEIMLWTLKISKIKFDHPSNLTIIIHSDRFNRVNLYKIKEGNYGI</sequence>
<dbReference type="KEGG" id="fsr:KQR59_00090"/>
<organism evidence="2 3">
    <name type="scientific">Francisella salimarina</name>
    <dbReference type="NCBI Taxonomy" id="2599927"/>
    <lineage>
        <taxon>Bacteria</taxon>
        <taxon>Pseudomonadati</taxon>
        <taxon>Pseudomonadota</taxon>
        <taxon>Gammaproteobacteria</taxon>
        <taxon>Thiotrichales</taxon>
        <taxon>Francisellaceae</taxon>
        <taxon>Francisella</taxon>
    </lineage>
</organism>
<evidence type="ECO:0000313" key="3">
    <source>
        <dbReference type="Proteomes" id="UP000683421"/>
    </source>
</evidence>
<keyword evidence="3" id="KW-1185">Reference proteome</keyword>
<reference evidence="2 3" key="1">
    <citation type="submission" date="2021-06" db="EMBL/GenBank/DDBJ databases">
        <title>Ulceroglandular infection and bacteremia caused by Francisella salimarina in an immunocompromised patient, France.</title>
        <authorList>
            <person name="Hennebique A."/>
            <person name="Caspar Y."/>
            <person name="Maurin M."/>
            <person name="Boisset S."/>
            <person name="Pelloux I."/>
            <person name="Gallego-Hernanz M.P."/>
            <person name="Burucoa C."/>
            <person name="Cazenave-Roblot F."/>
            <person name="Plouzeau C."/>
            <person name="Rammaert B."/>
        </authorList>
    </citation>
    <scope>NUCLEOTIDE SEQUENCE [LARGE SCALE GENOMIC DNA]</scope>
    <source>
        <strain evidence="2 3">CHUGA-F75</strain>
    </source>
</reference>
<evidence type="ECO:0000259" key="1">
    <source>
        <dbReference type="Pfam" id="PF20016"/>
    </source>
</evidence>
<accession>A0AAJ4NNM8</accession>
<dbReference type="Proteomes" id="UP000683421">
    <property type="component" value="Chromosome"/>
</dbReference>
<feature type="domain" description="Thoeris protein ThsA Macro" evidence="1">
    <location>
        <begin position="18"/>
        <end position="199"/>
    </location>
</feature>
<name>A0AAJ4NNM8_9GAMM</name>
<dbReference type="AlphaFoldDB" id="A0AAJ4NNM8"/>
<dbReference type="RefSeq" id="WP_216692177.1">
    <property type="nucleotide sequence ID" value="NZ_CP076680.1"/>
</dbReference>
<evidence type="ECO:0000313" key="2">
    <source>
        <dbReference type="EMBL" id="QWU99318.1"/>
    </source>
</evidence>
<protein>
    <recommendedName>
        <fullName evidence="1">Thoeris protein ThsA Macro domain-containing protein</fullName>
    </recommendedName>
</protein>